<feature type="region of interest" description="Disordered" evidence="1">
    <location>
        <begin position="1"/>
        <end position="34"/>
    </location>
</feature>
<evidence type="ECO:0000256" key="1">
    <source>
        <dbReference type="SAM" id="MobiDB-lite"/>
    </source>
</evidence>
<sequence length="34" mass="3835">MHNPFIQPRGTVVAPCTNQSNLQPLSYSPQFPKH</sequence>
<accession>A0A0E9RBN4</accession>
<name>A0A0E9RBN4_ANGAN</name>
<proteinExistence type="predicted"/>
<feature type="compositionally biased region" description="Polar residues" evidence="1">
    <location>
        <begin position="16"/>
        <end position="34"/>
    </location>
</feature>
<protein>
    <submittedName>
        <fullName evidence="2">Uncharacterized protein</fullName>
    </submittedName>
</protein>
<evidence type="ECO:0000313" key="2">
    <source>
        <dbReference type="EMBL" id="JAH26556.1"/>
    </source>
</evidence>
<reference evidence="2" key="1">
    <citation type="submission" date="2014-11" db="EMBL/GenBank/DDBJ databases">
        <authorList>
            <person name="Amaro Gonzalez C."/>
        </authorList>
    </citation>
    <scope>NUCLEOTIDE SEQUENCE</scope>
</reference>
<dbReference type="AlphaFoldDB" id="A0A0E9RBN4"/>
<dbReference type="EMBL" id="GBXM01082021">
    <property type="protein sequence ID" value="JAH26556.1"/>
    <property type="molecule type" value="Transcribed_RNA"/>
</dbReference>
<organism evidence="2">
    <name type="scientific">Anguilla anguilla</name>
    <name type="common">European freshwater eel</name>
    <name type="synonym">Muraena anguilla</name>
    <dbReference type="NCBI Taxonomy" id="7936"/>
    <lineage>
        <taxon>Eukaryota</taxon>
        <taxon>Metazoa</taxon>
        <taxon>Chordata</taxon>
        <taxon>Craniata</taxon>
        <taxon>Vertebrata</taxon>
        <taxon>Euteleostomi</taxon>
        <taxon>Actinopterygii</taxon>
        <taxon>Neopterygii</taxon>
        <taxon>Teleostei</taxon>
        <taxon>Anguilliformes</taxon>
        <taxon>Anguillidae</taxon>
        <taxon>Anguilla</taxon>
    </lineage>
</organism>
<reference evidence="2" key="2">
    <citation type="journal article" date="2015" name="Fish Shellfish Immunol.">
        <title>Early steps in the European eel (Anguilla anguilla)-Vibrio vulnificus interaction in the gills: Role of the RtxA13 toxin.</title>
        <authorList>
            <person name="Callol A."/>
            <person name="Pajuelo D."/>
            <person name="Ebbesson L."/>
            <person name="Teles M."/>
            <person name="MacKenzie S."/>
            <person name="Amaro C."/>
        </authorList>
    </citation>
    <scope>NUCLEOTIDE SEQUENCE</scope>
</reference>